<feature type="compositionally biased region" description="Low complexity" evidence="1">
    <location>
        <begin position="123"/>
        <end position="153"/>
    </location>
</feature>
<dbReference type="EMBL" id="MU806129">
    <property type="protein sequence ID" value="KAJ3839417.1"/>
    <property type="molecule type" value="Genomic_DNA"/>
</dbReference>
<comment type="caution">
    <text evidence="2">The sequence shown here is derived from an EMBL/GenBank/DDBJ whole genome shotgun (WGS) entry which is preliminary data.</text>
</comment>
<accession>A0AA38UIC4</accession>
<evidence type="ECO:0000313" key="3">
    <source>
        <dbReference type="Proteomes" id="UP001163846"/>
    </source>
</evidence>
<sequence>MPTYRTTSSRHTIKKVSPTARSTWYTKVNPNLYLLSATSTYTGVAYRLHTAGRPDKFICPSCNTIGSKAVVWDHFIHAHNSKRKRAEEVGSSGLELDPVVQRVAKKAKYSGPSPPITPPPFSSSPMTSSSGSSLQLPSSQTAATSVASTSQTTIQPSFDPNAVVLDTQRILKDHSPTHVLFHFLHHAMSPIIRHCAYHHVMLKSHPESHHQLWRCPKRISHKNSEYKKEFTIKLVAQDGACCFKCWTPQDPIFHHGTSGCDIVDADQWEQWWRAVPYLVFRTEYLRTKVFDVLGIPVDTFPTLRSFASWLTLSAQDTSDPEYDFRITNLMVLVYVYFRFSTESSLVTGTGLVLDRIAYGKDKGPANVVASDPTAPTNPSTNCSS</sequence>
<name>A0AA38UIC4_9AGAR</name>
<feature type="region of interest" description="Disordered" evidence="1">
    <location>
        <begin position="105"/>
        <end position="153"/>
    </location>
</feature>
<organism evidence="2 3">
    <name type="scientific">Lentinula raphanica</name>
    <dbReference type="NCBI Taxonomy" id="153919"/>
    <lineage>
        <taxon>Eukaryota</taxon>
        <taxon>Fungi</taxon>
        <taxon>Dikarya</taxon>
        <taxon>Basidiomycota</taxon>
        <taxon>Agaricomycotina</taxon>
        <taxon>Agaricomycetes</taxon>
        <taxon>Agaricomycetidae</taxon>
        <taxon>Agaricales</taxon>
        <taxon>Marasmiineae</taxon>
        <taxon>Omphalotaceae</taxon>
        <taxon>Lentinula</taxon>
    </lineage>
</organism>
<evidence type="ECO:0000256" key="1">
    <source>
        <dbReference type="SAM" id="MobiDB-lite"/>
    </source>
</evidence>
<protein>
    <submittedName>
        <fullName evidence="2">Uncharacterized protein</fullName>
    </submittedName>
</protein>
<reference evidence="2" key="1">
    <citation type="submission" date="2022-08" db="EMBL/GenBank/DDBJ databases">
        <authorList>
            <consortium name="DOE Joint Genome Institute"/>
            <person name="Min B."/>
            <person name="Riley R."/>
            <person name="Sierra-Patev S."/>
            <person name="Naranjo-Ortiz M."/>
            <person name="Looney B."/>
            <person name="Konkel Z."/>
            <person name="Slot J.C."/>
            <person name="Sakamoto Y."/>
            <person name="Steenwyk J.L."/>
            <person name="Rokas A."/>
            <person name="Carro J."/>
            <person name="Camarero S."/>
            <person name="Ferreira P."/>
            <person name="Molpeceres G."/>
            <person name="Ruiz-Duenas F.J."/>
            <person name="Serrano A."/>
            <person name="Henrissat B."/>
            <person name="Drula E."/>
            <person name="Hughes K.W."/>
            <person name="Mata J.L."/>
            <person name="Ishikawa N.K."/>
            <person name="Vargas-Isla R."/>
            <person name="Ushijima S."/>
            <person name="Smith C.A."/>
            <person name="Ahrendt S."/>
            <person name="Andreopoulos W."/>
            <person name="He G."/>
            <person name="Labutti K."/>
            <person name="Lipzen A."/>
            <person name="Ng V."/>
            <person name="Sandor L."/>
            <person name="Barry K."/>
            <person name="Martinez A.T."/>
            <person name="Xiao Y."/>
            <person name="Gibbons J.G."/>
            <person name="Terashima K."/>
            <person name="Hibbett D.S."/>
            <person name="Grigoriev I.V."/>
        </authorList>
    </citation>
    <scope>NUCLEOTIDE SEQUENCE</scope>
    <source>
        <strain evidence="2">TFB9207</strain>
    </source>
</reference>
<dbReference type="Proteomes" id="UP001163846">
    <property type="component" value="Unassembled WGS sequence"/>
</dbReference>
<gene>
    <name evidence="2" type="ORF">F5878DRAFT_660318</name>
</gene>
<feature type="compositionally biased region" description="Pro residues" evidence="1">
    <location>
        <begin position="112"/>
        <end position="122"/>
    </location>
</feature>
<keyword evidence="3" id="KW-1185">Reference proteome</keyword>
<dbReference type="AlphaFoldDB" id="A0AA38UIC4"/>
<proteinExistence type="predicted"/>
<evidence type="ECO:0000313" key="2">
    <source>
        <dbReference type="EMBL" id="KAJ3839417.1"/>
    </source>
</evidence>